<dbReference type="Gene3D" id="3.90.280.10">
    <property type="entry name" value="PEBP-like"/>
    <property type="match status" value="1"/>
</dbReference>
<dbReference type="WBParaSite" id="L893_g13473.t1">
    <property type="protein sequence ID" value="L893_g13473.t1"/>
    <property type="gene ID" value="L893_g13473"/>
</dbReference>
<dbReference type="Proteomes" id="UP000095287">
    <property type="component" value="Unplaced"/>
</dbReference>
<name>A0A1I7Y7B0_9BILA</name>
<proteinExistence type="predicted"/>
<dbReference type="InterPro" id="IPR036610">
    <property type="entry name" value="PEBP-like_sf"/>
</dbReference>
<accession>A0A1I7Y7B0</accession>
<evidence type="ECO:0000313" key="2">
    <source>
        <dbReference type="WBParaSite" id="L893_g13473.t1"/>
    </source>
</evidence>
<dbReference type="AlphaFoldDB" id="A0A1I7Y7B0"/>
<evidence type="ECO:0000313" key="1">
    <source>
        <dbReference type="Proteomes" id="UP000095287"/>
    </source>
</evidence>
<protein>
    <submittedName>
        <fullName evidence="2">Fumarylacetoacetate hydrolase</fullName>
    </submittedName>
</protein>
<dbReference type="SUPFAM" id="SSF49777">
    <property type="entry name" value="PEBP-like"/>
    <property type="match status" value="1"/>
</dbReference>
<organism evidence="1 2">
    <name type="scientific">Steinernema glaseri</name>
    <dbReference type="NCBI Taxonomy" id="37863"/>
    <lineage>
        <taxon>Eukaryota</taxon>
        <taxon>Metazoa</taxon>
        <taxon>Ecdysozoa</taxon>
        <taxon>Nematoda</taxon>
        <taxon>Chromadorea</taxon>
        <taxon>Rhabditida</taxon>
        <taxon>Tylenchina</taxon>
        <taxon>Panagrolaimomorpha</taxon>
        <taxon>Strongyloidoidea</taxon>
        <taxon>Steinernematidae</taxon>
        <taxon>Steinernema</taxon>
    </lineage>
</organism>
<sequence>MSDIAAKLAEHELVPSVLPEAPAQLLNCCWDGIQVQPGQTMSPRNLKFAPRVTLKVDPESTFSMVMIGKHLKNCIFTLWHRSRQSVPQEPVRCRMASLAGEFVVCVVGN</sequence>
<keyword evidence="1" id="KW-1185">Reference proteome</keyword>
<reference evidence="2" key="1">
    <citation type="submission" date="2016-11" db="UniProtKB">
        <authorList>
            <consortium name="WormBaseParasite"/>
        </authorList>
    </citation>
    <scope>IDENTIFICATION</scope>
</reference>